<comment type="caution">
    <text evidence="9">The sequence shown here is derived from an EMBL/GenBank/DDBJ whole genome shotgun (WGS) entry which is preliminary data.</text>
</comment>
<comment type="similarity">
    <text evidence="5">Belongs to the SAT4 family.</text>
</comment>
<comment type="subcellular location">
    <subcellularLocation>
        <location evidence="1">Membrane</location>
        <topology evidence="1">Multi-pass membrane protein</topology>
    </subcellularLocation>
</comment>
<dbReference type="PANTHER" id="PTHR33048">
    <property type="entry name" value="PTH11-LIKE INTEGRAL MEMBRANE PROTEIN (AFU_ORTHOLOGUE AFUA_5G11245)"/>
    <property type="match status" value="1"/>
</dbReference>
<dbReference type="PANTHER" id="PTHR33048:SF47">
    <property type="entry name" value="INTEGRAL MEMBRANE PROTEIN-RELATED"/>
    <property type="match status" value="1"/>
</dbReference>
<dbReference type="GO" id="GO:0016020">
    <property type="term" value="C:membrane"/>
    <property type="evidence" value="ECO:0007669"/>
    <property type="project" value="UniProtKB-SubCell"/>
</dbReference>
<feature type="region of interest" description="Disordered" evidence="6">
    <location>
        <begin position="381"/>
        <end position="401"/>
    </location>
</feature>
<evidence type="ECO:0000256" key="2">
    <source>
        <dbReference type="ARBA" id="ARBA00022692"/>
    </source>
</evidence>
<evidence type="ECO:0000256" key="1">
    <source>
        <dbReference type="ARBA" id="ARBA00004141"/>
    </source>
</evidence>
<feature type="transmembrane region" description="Helical" evidence="7">
    <location>
        <begin position="253"/>
        <end position="276"/>
    </location>
</feature>
<evidence type="ECO:0000256" key="7">
    <source>
        <dbReference type="SAM" id="Phobius"/>
    </source>
</evidence>
<dbReference type="Proteomes" id="UP000803884">
    <property type="component" value="Unassembled WGS sequence"/>
</dbReference>
<evidence type="ECO:0000313" key="10">
    <source>
        <dbReference type="Proteomes" id="UP000803884"/>
    </source>
</evidence>
<proteinExistence type="inferred from homology"/>
<dbReference type="InterPro" id="IPR049326">
    <property type="entry name" value="Rhodopsin_dom_fungi"/>
</dbReference>
<reference evidence="9 10" key="1">
    <citation type="journal article" date="2020" name="Microbiol. Resour. Announc.">
        <title>Draft Genome Sequence of a Cladosporium Species Isolated from the Mesophotic Ascidian Didemnum maculosum.</title>
        <authorList>
            <person name="Gioti A."/>
            <person name="Siaperas R."/>
            <person name="Nikolaivits E."/>
            <person name="Le Goff G."/>
            <person name="Ouazzani J."/>
            <person name="Kotoulas G."/>
            <person name="Topakas E."/>
        </authorList>
    </citation>
    <scope>NUCLEOTIDE SEQUENCE [LARGE SCALE GENOMIC DNA]</scope>
    <source>
        <strain evidence="9 10">TM138-S3</strain>
    </source>
</reference>
<organism evidence="9 10">
    <name type="scientific">Cladosporium halotolerans</name>
    <dbReference type="NCBI Taxonomy" id="1052096"/>
    <lineage>
        <taxon>Eukaryota</taxon>
        <taxon>Fungi</taxon>
        <taxon>Dikarya</taxon>
        <taxon>Ascomycota</taxon>
        <taxon>Pezizomycotina</taxon>
        <taxon>Dothideomycetes</taxon>
        <taxon>Dothideomycetidae</taxon>
        <taxon>Cladosporiales</taxon>
        <taxon>Cladosporiaceae</taxon>
        <taxon>Cladosporium</taxon>
    </lineage>
</organism>
<feature type="transmembrane region" description="Helical" evidence="7">
    <location>
        <begin position="25"/>
        <end position="46"/>
    </location>
</feature>
<name>A0AB34KU97_9PEZI</name>
<evidence type="ECO:0000256" key="3">
    <source>
        <dbReference type="ARBA" id="ARBA00022989"/>
    </source>
</evidence>
<dbReference type="Pfam" id="PF20684">
    <property type="entry name" value="Fung_rhodopsin"/>
    <property type="match status" value="1"/>
</dbReference>
<sequence>MAEMDIEAIAAQRSTISGHASQTSLYVVTVIFTAVACLAILARVFARTVVAKQAGTDDGFIFISGIFSVAFCITTYKQTEYGMGKHAWEFPQHDKAVIAMWFWASVWTYYAALGFTKLSILLQYLRIFPQINFRRLCFAMIGFIVLWSLWTVVSALVMCVPIHAFWTAEDFFNDPRCLPRLEVWYANAAINIVTDCMTALLPVGVINSLDMPRRQKNLLLGVFGIGLITCFISILRLVYIYPMAVNPDQTWHSPLLCIWSAVEMNVAILCSCAPTLRCLVQRFWPKFLDSLASSGRRSARDDSAATAVGSASSLSKTSSDKSVDVARVEAARVEEQPAVGMLSFRRSLFKPFSGGAVLSLATCYGGKPDLEEMGAQKKDDVELGNGIKPEGITKTTELEMH</sequence>
<accession>A0AB34KU97</accession>
<dbReference type="EMBL" id="JAAQHG020000007">
    <property type="protein sequence ID" value="KAL1588358.1"/>
    <property type="molecule type" value="Genomic_DNA"/>
</dbReference>
<protein>
    <recommendedName>
        <fullName evidence="8">Rhodopsin domain-containing protein</fullName>
    </recommendedName>
</protein>
<dbReference type="RefSeq" id="XP_069231463.1">
    <property type="nucleotide sequence ID" value="XM_069371488.1"/>
</dbReference>
<keyword evidence="10" id="KW-1185">Reference proteome</keyword>
<evidence type="ECO:0000259" key="8">
    <source>
        <dbReference type="Pfam" id="PF20684"/>
    </source>
</evidence>
<feature type="transmembrane region" description="Helical" evidence="7">
    <location>
        <begin position="218"/>
        <end position="241"/>
    </location>
</feature>
<dbReference type="GeneID" id="96004326"/>
<evidence type="ECO:0000256" key="6">
    <source>
        <dbReference type="SAM" id="MobiDB-lite"/>
    </source>
</evidence>
<feature type="transmembrane region" description="Helical" evidence="7">
    <location>
        <begin position="58"/>
        <end position="76"/>
    </location>
</feature>
<feature type="domain" description="Rhodopsin" evidence="8">
    <location>
        <begin position="42"/>
        <end position="282"/>
    </location>
</feature>
<dbReference type="InterPro" id="IPR052337">
    <property type="entry name" value="SAT4-like"/>
</dbReference>
<evidence type="ECO:0000313" key="9">
    <source>
        <dbReference type="EMBL" id="KAL1588358.1"/>
    </source>
</evidence>
<gene>
    <name evidence="9" type="ORF">WHR41_02882</name>
</gene>
<evidence type="ECO:0000256" key="4">
    <source>
        <dbReference type="ARBA" id="ARBA00023136"/>
    </source>
</evidence>
<evidence type="ECO:0000256" key="5">
    <source>
        <dbReference type="ARBA" id="ARBA00038359"/>
    </source>
</evidence>
<feature type="transmembrane region" description="Helical" evidence="7">
    <location>
        <begin position="184"/>
        <end position="206"/>
    </location>
</feature>
<keyword evidence="2 7" id="KW-0812">Transmembrane</keyword>
<keyword evidence="4 7" id="KW-0472">Membrane</keyword>
<feature type="transmembrane region" description="Helical" evidence="7">
    <location>
        <begin position="136"/>
        <end position="164"/>
    </location>
</feature>
<feature type="transmembrane region" description="Helical" evidence="7">
    <location>
        <begin position="96"/>
        <end position="115"/>
    </location>
</feature>
<dbReference type="AlphaFoldDB" id="A0AB34KU97"/>
<keyword evidence="3 7" id="KW-1133">Transmembrane helix</keyword>